<name>A0A268NWL0_SHOCL</name>
<feature type="domain" description="FAD/NAD(P)-binding" evidence="5">
    <location>
        <begin position="175"/>
        <end position="282"/>
    </location>
</feature>
<evidence type="ECO:0000259" key="5">
    <source>
        <dbReference type="Pfam" id="PF07992"/>
    </source>
</evidence>
<dbReference type="PANTHER" id="PTHR48105">
    <property type="entry name" value="THIOREDOXIN REDUCTASE 1-RELATED-RELATED"/>
    <property type="match status" value="1"/>
</dbReference>
<keyword evidence="3" id="KW-0285">Flavoprotein</keyword>
<evidence type="ECO:0000256" key="4">
    <source>
        <dbReference type="ARBA" id="ARBA00023002"/>
    </source>
</evidence>
<evidence type="ECO:0000256" key="3">
    <source>
        <dbReference type="ARBA" id="ARBA00022630"/>
    </source>
</evidence>
<dbReference type="InterPro" id="IPR050097">
    <property type="entry name" value="Ferredoxin-NADP_redctase_2"/>
</dbReference>
<evidence type="ECO:0000256" key="1">
    <source>
        <dbReference type="ARBA" id="ARBA00001974"/>
    </source>
</evidence>
<dbReference type="GO" id="GO:0016491">
    <property type="term" value="F:oxidoreductase activity"/>
    <property type="evidence" value="ECO:0007669"/>
    <property type="project" value="UniProtKB-KW"/>
</dbReference>
<accession>A0A268NWL0</accession>
<protein>
    <submittedName>
        <fullName evidence="6">Pyridine nucleotide-disulfide oxidoreductase</fullName>
    </submittedName>
</protein>
<dbReference type="Gene3D" id="3.50.50.60">
    <property type="entry name" value="FAD/NAD(P)-binding domain"/>
    <property type="match status" value="2"/>
</dbReference>
<dbReference type="RefSeq" id="WP_095327193.1">
    <property type="nucleotide sequence ID" value="NZ_NPCC01000034.1"/>
</dbReference>
<dbReference type="Proteomes" id="UP000216207">
    <property type="component" value="Unassembled WGS sequence"/>
</dbReference>
<comment type="subunit">
    <text evidence="2">Homodimer.</text>
</comment>
<evidence type="ECO:0000256" key="2">
    <source>
        <dbReference type="ARBA" id="ARBA00011738"/>
    </source>
</evidence>
<keyword evidence="4" id="KW-0560">Oxidoreductase</keyword>
<dbReference type="EMBL" id="NPCC01000034">
    <property type="protein sequence ID" value="PAE87460.1"/>
    <property type="molecule type" value="Genomic_DNA"/>
</dbReference>
<evidence type="ECO:0000313" key="7">
    <source>
        <dbReference type="Proteomes" id="UP000216207"/>
    </source>
</evidence>
<dbReference type="SUPFAM" id="SSF51905">
    <property type="entry name" value="FAD/NAD(P)-binding domain"/>
    <property type="match status" value="1"/>
</dbReference>
<reference evidence="6 7" key="1">
    <citation type="submission" date="2017-07" db="EMBL/GenBank/DDBJ databases">
        <title>Isolation and whole genome analysis of endospore-forming bacteria from heroin.</title>
        <authorList>
            <person name="Kalinowski J."/>
            <person name="Ahrens B."/>
            <person name="Al-Dilaimi A."/>
            <person name="Winkler A."/>
            <person name="Wibberg D."/>
            <person name="Schleenbecker U."/>
            <person name="Ruckert C."/>
            <person name="Wolfel R."/>
            <person name="Grass G."/>
        </authorList>
    </citation>
    <scope>NUCLEOTIDE SEQUENCE [LARGE SCALE GENOMIC DNA]</scope>
    <source>
        <strain evidence="6 7">7539</strain>
    </source>
</reference>
<dbReference type="Pfam" id="PF07992">
    <property type="entry name" value="Pyr_redox_2"/>
    <property type="match status" value="2"/>
</dbReference>
<gene>
    <name evidence="6" type="ORF">CHH72_18565</name>
</gene>
<sequence>MFDCIIIGGGPAGLNAALVLGRAKRKVLLLDENKPRNAVTHASHGFLTRDGIKPSAFKEAAYADLRKYPNIEWAQVRVGAMTKEQGGFSVQTETKETYHARKILLATGLKDHLPDIAGIESFYGSSLFPCPFCDGWELRDRPLVVICEDERVLHSGKLIWNWSKDLVICTNGQRFLTDEQKTAFLANGIKVIEEEIAALEGEDGQLQNIRFADGQEINREGGFVAVDLQQAAAFGKALGCTYNEQGGIKTDPFGRTSVAGVYASGDTTFNGPQQLILAAAEGSKVGAGIVIDLVDEEF</sequence>
<comment type="caution">
    <text evidence="6">The sequence shown here is derived from an EMBL/GenBank/DDBJ whole genome shotgun (WGS) entry which is preliminary data.</text>
</comment>
<dbReference type="InterPro" id="IPR023753">
    <property type="entry name" value="FAD/NAD-binding_dom"/>
</dbReference>
<feature type="domain" description="FAD/NAD(P)-binding" evidence="5">
    <location>
        <begin position="2"/>
        <end position="146"/>
    </location>
</feature>
<proteinExistence type="predicted"/>
<evidence type="ECO:0000313" key="6">
    <source>
        <dbReference type="EMBL" id="PAE87460.1"/>
    </source>
</evidence>
<organism evidence="6 7">
    <name type="scientific">Shouchella clausii</name>
    <name type="common">Alkalihalobacillus clausii</name>
    <dbReference type="NCBI Taxonomy" id="79880"/>
    <lineage>
        <taxon>Bacteria</taxon>
        <taxon>Bacillati</taxon>
        <taxon>Bacillota</taxon>
        <taxon>Bacilli</taxon>
        <taxon>Bacillales</taxon>
        <taxon>Bacillaceae</taxon>
        <taxon>Shouchella</taxon>
    </lineage>
</organism>
<dbReference type="AlphaFoldDB" id="A0A268NWL0"/>
<dbReference type="PRINTS" id="PR00469">
    <property type="entry name" value="PNDRDTASEII"/>
</dbReference>
<dbReference type="InterPro" id="IPR036188">
    <property type="entry name" value="FAD/NAD-bd_sf"/>
</dbReference>
<dbReference type="PRINTS" id="PR00368">
    <property type="entry name" value="FADPNR"/>
</dbReference>
<comment type="cofactor">
    <cofactor evidence="1">
        <name>FAD</name>
        <dbReference type="ChEBI" id="CHEBI:57692"/>
    </cofactor>
</comment>